<reference evidence="12 13" key="1">
    <citation type="submission" date="2021-01" db="EMBL/GenBank/DDBJ databases">
        <title>Chryseolinea sp. Jin1 Genome sequencing and assembly.</title>
        <authorList>
            <person name="Kim I."/>
        </authorList>
    </citation>
    <scope>NUCLEOTIDE SEQUENCE [LARGE SCALE GENOMIC DNA]</scope>
    <source>
        <strain evidence="12 13">Jin1</strain>
    </source>
</reference>
<evidence type="ECO:0000256" key="2">
    <source>
        <dbReference type="ARBA" id="ARBA00008016"/>
    </source>
</evidence>
<keyword evidence="4 9" id="KW-0963">Cytoplasm</keyword>
<dbReference type="InterPro" id="IPR018078">
    <property type="entry name" value="DNA-binding_RecF_CS"/>
</dbReference>
<evidence type="ECO:0000256" key="1">
    <source>
        <dbReference type="ARBA" id="ARBA00004496"/>
    </source>
</evidence>
<dbReference type="Pfam" id="PF02463">
    <property type="entry name" value="SMC_N"/>
    <property type="match status" value="1"/>
</dbReference>
<keyword evidence="9 10" id="KW-0234">DNA repair</keyword>
<comment type="caution">
    <text evidence="12">The sequence shown here is derived from an EMBL/GenBank/DDBJ whole genome shotgun (WGS) entry which is preliminary data.</text>
</comment>
<evidence type="ECO:0000256" key="6">
    <source>
        <dbReference type="ARBA" id="ARBA00022741"/>
    </source>
</evidence>
<name>A0ABS1KSH2_9BACT</name>
<dbReference type="PROSITE" id="PS00617">
    <property type="entry name" value="RECF_1"/>
    <property type="match status" value="1"/>
</dbReference>
<dbReference type="Gene3D" id="3.40.50.300">
    <property type="entry name" value="P-loop containing nucleotide triphosphate hydrolases"/>
    <property type="match status" value="1"/>
</dbReference>
<accession>A0ABS1KSH2</accession>
<evidence type="ECO:0000259" key="11">
    <source>
        <dbReference type="Pfam" id="PF02463"/>
    </source>
</evidence>
<feature type="domain" description="RecF/RecN/SMC N-terminal" evidence="11">
    <location>
        <begin position="3"/>
        <end position="52"/>
    </location>
</feature>
<comment type="similarity">
    <text evidence="2 9 10">Belongs to the RecF family.</text>
</comment>
<evidence type="ECO:0000313" key="13">
    <source>
        <dbReference type="Proteomes" id="UP000613030"/>
    </source>
</evidence>
<keyword evidence="9 10" id="KW-0227">DNA damage</keyword>
<gene>
    <name evidence="9" type="primary">recF</name>
    <name evidence="12" type="ORF">JI741_14190</name>
</gene>
<dbReference type="EMBL" id="JAERRB010000004">
    <property type="protein sequence ID" value="MBL0742376.1"/>
    <property type="molecule type" value="Genomic_DNA"/>
</dbReference>
<evidence type="ECO:0000313" key="12">
    <source>
        <dbReference type="EMBL" id="MBL0742376.1"/>
    </source>
</evidence>
<evidence type="ECO:0000256" key="7">
    <source>
        <dbReference type="ARBA" id="ARBA00022840"/>
    </source>
</evidence>
<dbReference type="HAMAP" id="MF_00365">
    <property type="entry name" value="RecF"/>
    <property type="match status" value="1"/>
</dbReference>
<keyword evidence="8 9" id="KW-0238">DNA-binding</keyword>
<evidence type="ECO:0000256" key="8">
    <source>
        <dbReference type="ARBA" id="ARBA00023125"/>
    </source>
</evidence>
<dbReference type="PANTHER" id="PTHR32182:SF0">
    <property type="entry name" value="DNA REPLICATION AND REPAIR PROTEIN RECF"/>
    <property type="match status" value="1"/>
</dbReference>
<organism evidence="12 13">
    <name type="scientific">Chryseolinea lacunae</name>
    <dbReference type="NCBI Taxonomy" id="2801331"/>
    <lineage>
        <taxon>Bacteria</taxon>
        <taxon>Pseudomonadati</taxon>
        <taxon>Bacteroidota</taxon>
        <taxon>Cytophagia</taxon>
        <taxon>Cytophagales</taxon>
        <taxon>Fulvivirgaceae</taxon>
        <taxon>Chryseolinea</taxon>
    </lineage>
</organism>
<proteinExistence type="inferred from homology"/>
<keyword evidence="13" id="KW-1185">Reference proteome</keyword>
<evidence type="ECO:0000256" key="9">
    <source>
        <dbReference type="HAMAP-Rule" id="MF_00365"/>
    </source>
</evidence>
<sequence>MHLEKLHLLNFKNYAEANLSFSSRINVLVGKNGSGKTNLLDAIFYLAFTKSAFSNLDQHCIQHEQAYFMVKGGFRLGTSTNEVVGSMQQGAKKMFREGVNEYQKLSEHIGKYPVILVAPDDVDLVKEGSEARRKFFDGIISQLDKHYLDDLIQYNHALKQRNSFLKMASEKGLTDWVTLEAYDQILVRLGTSLFEKRMAFAKEFLPVFQKFYRFIVDENETTDLEYKSSLQEKDFAQALQGSRHRDLALQRTCVGIHRDDYQFTLEHGDMKRLGSQGQQKSFVIALKLAQFEILKTHKGFKPILLLDDIFDKLDDFRIGRLLELMKTDLGQLFITDARPDRTMGLLDQIQIQASVFTIEKGTVKVYEPE</sequence>
<dbReference type="PANTHER" id="PTHR32182">
    <property type="entry name" value="DNA REPLICATION AND REPAIR PROTEIN RECF"/>
    <property type="match status" value="1"/>
</dbReference>
<comment type="subcellular location">
    <subcellularLocation>
        <location evidence="1 9 10">Cytoplasm</location>
    </subcellularLocation>
</comment>
<evidence type="ECO:0000256" key="4">
    <source>
        <dbReference type="ARBA" id="ARBA00022490"/>
    </source>
</evidence>
<feature type="binding site" evidence="9">
    <location>
        <begin position="30"/>
        <end position="37"/>
    </location>
    <ligand>
        <name>ATP</name>
        <dbReference type="ChEBI" id="CHEBI:30616"/>
    </ligand>
</feature>
<protein>
    <recommendedName>
        <fullName evidence="3 9">DNA replication and repair protein RecF</fullName>
    </recommendedName>
</protein>
<dbReference type="InterPro" id="IPR001238">
    <property type="entry name" value="DNA-binding_RecF"/>
</dbReference>
<keyword evidence="9 10" id="KW-0742">SOS response</keyword>
<comment type="function">
    <text evidence="9 10">The RecF protein is involved in DNA metabolism; it is required for DNA replication and normal SOS inducibility. RecF binds preferentially to single-stranded, linear DNA. It also seems to bind ATP.</text>
</comment>
<dbReference type="RefSeq" id="WP_202010550.1">
    <property type="nucleotide sequence ID" value="NZ_JAERRB010000004.1"/>
</dbReference>
<keyword evidence="7 9" id="KW-0067">ATP-binding</keyword>
<evidence type="ECO:0000256" key="3">
    <source>
        <dbReference type="ARBA" id="ARBA00020170"/>
    </source>
</evidence>
<dbReference type="InterPro" id="IPR042174">
    <property type="entry name" value="RecF_2"/>
</dbReference>
<dbReference type="InterPro" id="IPR027417">
    <property type="entry name" value="P-loop_NTPase"/>
</dbReference>
<dbReference type="PROSITE" id="PS00618">
    <property type="entry name" value="RECF_2"/>
    <property type="match status" value="1"/>
</dbReference>
<evidence type="ECO:0000256" key="5">
    <source>
        <dbReference type="ARBA" id="ARBA00022705"/>
    </source>
</evidence>
<dbReference type="Proteomes" id="UP000613030">
    <property type="component" value="Unassembled WGS sequence"/>
</dbReference>
<evidence type="ECO:0000256" key="10">
    <source>
        <dbReference type="RuleBase" id="RU000578"/>
    </source>
</evidence>
<keyword evidence="5 9" id="KW-0235">DNA replication</keyword>
<dbReference type="InterPro" id="IPR003395">
    <property type="entry name" value="RecF/RecN/SMC_N"/>
</dbReference>
<dbReference type="SUPFAM" id="SSF52540">
    <property type="entry name" value="P-loop containing nucleoside triphosphate hydrolases"/>
    <property type="match status" value="1"/>
</dbReference>
<dbReference type="NCBIfam" id="TIGR00611">
    <property type="entry name" value="recf"/>
    <property type="match status" value="1"/>
</dbReference>
<dbReference type="Gene3D" id="1.20.1050.90">
    <property type="entry name" value="RecF/RecN/SMC, N-terminal domain"/>
    <property type="match status" value="1"/>
</dbReference>
<keyword evidence="6 9" id="KW-0547">Nucleotide-binding</keyword>